<evidence type="ECO:0000256" key="1">
    <source>
        <dbReference type="SAM" id="MobiDB-lite"/>
    </source>
</evidence>
<keyword evidence="3" id="KW-1185">Reference proteome</keyword>
<feature type="region of interest" description="Disordered" evidence="1">
    <location>
        <begin position="299"/>
        <end position="400"/>
    </location>
</feature>
<evidence type="ECO:0000313" key="3">
    <source>
        <dbReference type="Proteomes" id="UP001239445"/>
    </source>
</evidence>
<feature type="compositionally biased region" description="Low complexity" evidence="1">
    <location>
        <begin position="306"/>
        <end position="338"/>
    </location>
</feature>
<feature type="region of interest" description="Disordered" evidence="1">
    <location>
        <begin position="126"/>
        <end position="152"/>
    </location>
</feature>
<accession>A0AAJ0B567</accession>
<dbReference type="EMBL" id="MU839842">
    <property type="protein sequence ID" value="KAK1751435.1"/>
    <property type="molecule type" value="Genomic_DNA"/>
</dbReference>
<feature type="region of interest" description="Disordered" evidence="1">
    <location>
        <begin position="77"/>
        <end position="104"/>
    </location>
</feature>
<gene>
    <name evidence="2" type="ORF">QBC47DRAFT_81595</name>
</gene>
<dbReference type="AlphaFoldDB" id="A0AAJ0B567"/>
<comment type="caution">
    <text evidence="2">The sequence shown here is derived from an EMBL/GenBank/DDBJ whole genome shotgun (WGS) entry which is preliminary data.</text>
</comment>
<feature type="compositionally biased region" description="Acidic residues" evidence="1">
    <location>
        <begin position="353"/>
        <end position="362"/>
    </location>
</feature>
<proteinExistence type="predicted"/>
<sequence>MGVQLEPLSQSSFEQYGPWHLHDSRFQQVPSVDIGAALLQAAVIPPFSSRTCQLTRAATSLRLPPSIVSGSSDFMLAKGQQDSAPEPPPSPKVSPKAGESSGKTPAVSVLRFNHSVSVHQPVISFPLRKAPAPPPRPDLKRRRPDTDVDGFNTAQLGCKKRRLLRNYFTSRLSQPFSLPATHILNREGAAAGDKRLLKLAAIVAARRQLGPTIPQGPLPPSPSPSSMLRRMAAMNCVRLRARNGPVQRDPKPTDVPDAPLGPSIRATGIDTHFPIPPFQLSPPLTPALRLSFQNPLSPLARARTQARASPPGSPSGLRPSEPAGAPRRLSPSPRLRPMRSPELRTTRPALSLDDVDELDDDSVAFPTSEHESRYGDEPDDVYADFGVIFGGDEESDDDGAEHYEDYLDEVDGIPWNARV</sequence>
<reference evidence="2" key="1">
    <citation type="submission" date="2023-06" db="EMBL/GenBank/DDBJ databases">
        <title>Genome-scale phylogeny and comparative genomics of the fungal order Sordariales.</title>
        <authorList>
            <consortium name="Lawrence Berkeley National Laboratory"/>
            <person name="Hensen N."/>
            <person name="Bonometti L."/>
            <person name="Westerberg I."/>
            <person name="Brannstrom I.O."/>
            <person name="Guillou S."/>
            <person name="Cros-Aarteil S."/>
            <person name="Calhoun S."/>
            <person name="Haridas S."/>
            <person name="Kuo A."/>
            <person name="Mondo S."/>
            <person name="Pangilinan J."/>
            <person name="Riley R."/>
            <person name="Labutti K."/>
            <person name="Andreopoulos B."/>
            <person name="Lipzen A."/>
            <person name="Chen C."/>
            <person name="Yanf M."/>
            <person name="Daum C."/>
            <person name="Ng V."/>
            <person name="Clum A."/>
            <person name="Steindorff A."/>
            <person name="Ohm R."/>
            <person name="Martin F."/>
            <person name="Silar P."/>
            <person name="Natvig D."/>
            <person name="Lalanne C."/>
            <person name="Gautier V."/>
            <person name="Ament-Velasquez S.L."/>
            <person name="Kruys A."/>
            <person name="Hutchinson M.I."/>
            <person name="Powell A.J."/>
            <person name="Barry K."/>
            <person name="Miller A.N."/>
            <person name="Grigoriev I.V."/>
            <person name="Debuchy R."/>
            <person name="Gladieux P."/>
            <person name="Thoren M.H."/>
            <person name="Johannesson H."/>
        </authorList>
    </citation>
    <scope>NUCLEOTIDE SEQUENCE</scope>
    <source>
        <strain evidence="2">PSN4</strain>
    </source>
</reference>
<organism evidence="2 3">
    <name type="scientific">Echria macrotheca</name>
    <dbReference type="NCBI Taxonomy" id="438768"/>
    <lineage>
        <taxon>Eukaryota</taxon>
        <taxon>Fungi</taxon>
        <taxon>Dikarya</taxon>
        <taxon>Ascomycota</taxon>
        <taxon>Pezizomycotina</taxon>
        <taxon>Sordariomycetes</taxon>
        <taxon>Sordariomycetidae</taxon>
        <taxon>Sordariales</taxon>
        <taxon>Schizotheciaceae</taxon>
        <taxon>Echria</taxon>
    </lineage>
</organism>
<protein>
    <submittedName>
        <fullName evidence="2">Uncharacterized protein</fullName>
    </submittedName>
</protein>
<evidence type="ECO:0000313" key="2">
    <source>
        <dbReference type="EMBL" id="KAK1751435.1"/>
    </source>
</evidence>
<feature type="region of interest" description="Disordered" evidence="1">
    <location>
        <begin position="241"/>
        <end position="262"/>
    </location>
</feature>
<name>A0AAJ0B567_9PEZI</name>
<dbReference type="Proteomes" id="UP001239445">
    <property type="component" value="Unassembled WGS sequence"/>
</dbReference>